<dbReference type="InterPro" id="IPR036111">
    <property type="entry name" value="Mal/L-sulfo/L-lacto_DH-like_sf"/>
</dbReference>
<name>A0A832WQ86_9CREN</name>
<dbReference type="PANTHER" id="PTHR11091:SF0">
    <property type="entry name" value="MALATE DEHYDROGENASE"/>
    <property type="match status" value="1"/>
</dbReference>
<gene>
    <name evidence="3" type="ORF">HA332_00610</name>
</gene>
<dbReference type="Pfam" id="PF02615">
    <property type="entry name" value="Ldh_2"/>
    <property type="match status" value="1"/>
</dbReference>
<organism evidence="3 4">
    <name type="scientific">Sulfurisphaera tokodaii</name>
    <dbReference type="NCBI Taxonomy" id="111955"/>
    <lineage>
        <taxon>Archaea</taxon>
        <taxon>Thermoproteota</taxon>
        <taxon>Thermoprotei</taxon>
        <taxon>Sulfolobales</taxon>
        <taxon>Sulfolobaceae</taxon>
        <taxon>Sulfurisphaera</taxon>
    </lineage>
</organism>
<keyword evidence="2" id="KW-0560">Oxidoreductase</keyword>
<dbReference type="InterPro" id="IPR043143">
    <property type="entry name" value="Mal/L-sulf/L-lact_DH-like_NADP"/>
</dbReference>
<dbReference type="GO" id="GO:0016491">
    <property type="term" value="F:oxidoreductase activity"/>
    <property type="evidence" value="ECO:0007669"/>
    <property type="project" value="UniProtKB-KW"/>
</dbReference>
<dbReference type="Gene3D" id="3.30.1370.60">
    <property type="entry name" value="Hypothetical oxidoreductase yiak, domain 2"/>
    <property type="match status" value="1"/>
</dbReference>
<dbReference type="Gene3D" id="1.10.1530.10">
    <property type="match status" value="1"/>
</dbReference>
<dbReference type="PANTHER" id="PTHR11091">
    <property type="entry name" value="OXIDOREDUCTASE-RELATED"/>
    <property type="match status" value="1"/>
</dbReference>
<dbReference type="InterPro" id="IPR043144">
    <property type="entry name" value="Mal/L-sulf/L-lact_DH-like_ah"/>
</dbReference>
<dbReference type="InterPro" id="IPR003767">
    <property type="entry name" value="Malate/L-lactate_DH-like"/>
</dbReference>
<dbReference type="OMA" id="TNTEPAM"/>
<sequence length="318" mass="35367">MKIKVKEAESLVESILKKRGVENPSIIAKHFVEAELRGHYSHGLQRVIPLVKGIDLGTIRKTVQLTEIKREDNAVLYDANYSIGILVWHYLTESPKETLIAVRNSSHIGFLGYYTRRIAMRLGKPAIMIGNAEPAVVKPGTAKKIISTTPISIAIPCEKIVVLDMSLSPIARGKIIEAKRKGEKIPYGVTVNKDGEITTDPDEALQGGLLPIGGMKGFFLMITLELLVSFLTGSALATEVQGVLDTTKSPNKGEFMIILPRLQSDCHGLSVLKQFVEYLPGEHSDEMLKRDEIDIDEKLYNIFVKLEAEEQFNWTQNE</sequence>
<proteinExistence type="inferred from homology"/>
<dbReference type="Proteomes" id="UP000646844">
    <property type="component" value="Unassembled WGS sequence"/>
</dbReference>
<dbReference type="SUPFAM" id="SSF89733">
    <property type="entry name" value="L-sulfolactate dehydrogenase-like"/>
    <property type="match status" value="1"/>
</dbReference>
<dbReference type="RefSeq" id="WP_010980169.1">
    <property type="nucleotide sequence ID" value="NZ_BAABQO010000001.1"/>
</dbReference>
<evidence type="ECO:0000256" key="1">
    <source>
        <dbReference type="ARBA" id="ARBA00006056"/>
    </source>
</evidence>
<accession>A0A832WQ86</accession>
<comment type="caution">
    <text evidence="3">The sequence shown here is derived from an EMBL/GenBank/DDBJ whole genome shotgun (WGS) entry which is preliminary data.</text>
</comment>
<evidence type="ECO:0000256" key="2">
    <source>
        <dbReference type="ARBA" id="ARBA00023002"/>
    </source>
</evidence>
<evidence type="ECO:0000313" key="4">
    <source>
        <dbReference type="Proteomes" id="UP000646844"/>
    </source>
</evidence>
<comment type="similarity">
    <text evidence="1">Belongs to the LDH2/MDH2 oxidoreductase family.</text>
</comment>
<dbReference type="EMBL" id="DUJO01000003">
    <property type="protein sequence ID" value="HII72922.1"/>
    <property type="molecule type" value="Genomic_DNA"/>
</dbReference>
<evidence type="ECO:0000313" key="3">
    <source>
        <dbReference type="EMBL" id="HII72922.1"/>
    </source>
</evidence>
<dbReference type="AlphaFoldDB" id="A0A832WQ86"/>
<dbReference type="GeneID" id="1460160"/>
<reference evidence="3" key="1">
    <citation type="journal article" date="2020" name="bioRxiv">
        <title>A rank-normalized archaeal taxonomy based on genome phylogeny resolves widespread incomplete and uneven classifications.</title>
        <authorList>
            <person name="Rinke C."/>
            <person name="Chuvochina M."/>
            <person name="Mussig A.J."/>
            <person name="Chaumeil P.-A."/>
            <person name="Waite D.W."/>
            <person name="Whitman W.B."/>
            <person name="Parks D.H."/>
            <person name="Hugenholtz P."/>
        </authorList>
    </citation>
    <scope>NUCLEOTIDE SEQUENCE</scope>
    <source>
        <strain evidence="3">UBA8838</strain>
    </source>
</reference>
<protein>
    <submittedName>
        <fullName evidence="3">Ldh family oxidoreductase</fullName>
    </submittedName>
</protein>